<name>A0A7C3SKD4_THEPE</name>
<organism evidence="1">
    <name type="scientific">Thermofilum pendens</name>
    <dbReference type="NCBI Taxonomy" id="2269"/>
    <lineage>
        <taxon>Archaea</taxon>
        <taxon>Thermoproteota</taxon>
        <taxon>Thermoprotei</taxon>
        <taxon>Thermofilales</taxon>
        <taxon>Thermofilaceae</taxon>
        <taxon>Thermofilum</taxon>
    </lineage>
</organism>
<dbReference type="Gene3D" id="2.60.120.460">
    <property type="entry name" value="YjbQ-like"/>
    <property type="match status" value="1"/>
</dbReference>
<proteinExistence type="predicted"/>
<reference evidence="1" key="1">
    <citation type="journal article" date="2020" name="mSystems">
        <title>Genome- and Community-Level Interaction Insights into Carbon Utilization and Element Cycling Functions of Hydrothermarchaeota in Hydrothermal Sediment.</title>
        <authorList>
            <person name="Zhou Z."/>
            <person name="Liu Y."/>
            <person name="Xu W."/>
            <person name="Pan J."/>
            <person name="Luo Z.H."/>
            <person name="Li M."/>
        </authorList>
    </citation>
    <scope>NUCLEOTIDE SEQUENCE [LARGE SCALE GENOMIC DNA]</scope>
    <source>
        <strain evidence="1">SpSt-8</strain>
    </source>
</reference>
<dbReference type="Pfam" id="PF01894">
    <property type="entry name" value="YjbQ"/>
    <property type="match status" value="1"/>
</dbReference>
<dbReference type="AlphaFoldDB" id="A0A7C3SKD4"/>
<comment type="caution">
    <text evidence="1">The sequence shown here is derived from an EMBL/GenBank/DDBJ whole genome shotgun (WGS) entry which is preliminary data.</text>
</comment>
<accession>A0A7C3SKD4</accession>
<sequence>MSMKREGPARTAYIRSHRLARVIAEIAVESRGRGVYDLTARLEEVLRSSGGKRGLVLVYSLDPLCRLITLEYDADLVEDLMDLISSLKAKNPYVVASIFQPSVVLPFEEGLLLGPFQQVCLLDLNEGAGTRRVVVEVVE</sequence>
<dbReference type="SUPFAM" id="SSF111038">
    <property type="entry name" value="YjbQ-like"/>
    <property type="match status" value="1"/>
</dbReference>
<protein>
    <recommendedName>
        <fullName evidence="2">YjbQ family protein</fullName>
    </recommendedName>
</protein>
<dbReference type="InterPro" id="IPR001602">
    <property type="entry name" value="UPF0047_YjbQ-like"/>
</dbReference>
<gene>
    <name evidence="1" type="ORF">ENV88_00125</name>
</gene>
<evidence type="ECO:0000313" key="1">
    <source>
        <dbReference type="EMBL" id="HGB24474.1"/>
    </source>
</evidence>
<evidence type="ECO:0008006" key="2">
    <source>
        <dbReference type="Google" id="ProtNLM"/>
    </source>
</evidence>
<dbReference type="InterPro" id="IPR035917">
    <property type="entry name" value="YjbQ-like_sf"/>
</dbReference>
<dbReference type="EMBL" id="DTIB01000006">
    <property type="protein sequence ID" value="HGB24474.1"/>
    <property type="molecule type" value="Genomic_DNA"/>
</dbReference>